<dbReference type="Gene3D" id="3.90.70.10">
    <property type="entry name" value="Cysteine proteinases"/>
    <property type="match status" value="1"/>
</dbReference>
<dbReference type="PROSITE" id="PS00973">
    <property type="entry name" value="USP_2"/>
    <property type="match status" value="1"/>
</dbReference>
<reference evidence="11" key="1">
    <citation type="submission" date="2022-12" db="EMBL/GenBank/DDBJ databases">
        <authorList>
            <person name="Petersen C."/>
        </authorList>
    </citation>
    <scope>NUCLEOTIDE SEQUENCE</scope>
    <source>
        <strain evidence="11">IBT 29677</strain>
    </source>
</reference>
<sequence>MENLAENDMLVDEYDQYPNEKTTDVVVSSPGSDEPTPPSAADLESCLDAIAGLSSRPSSPLHDQPAGYDPAQIPENVADPSSSGPSDEAMMARVLPKNPDHETVEEIHNTWHIQDWRKLEKKIHGPVFKCGETPWRILFYPYGNNAEHASFYLEHAWDGEPPRELFALVLSNVKDPSIYVSHVATHRFTAEEGDWGFTRFYDLRSLFNEAWENKGVPLVQDDEANITAYVRVVKDPTGVLWHNFQNYDSKKETGMVGLKNQGATCYLNSLIQSLYFTNAFRKAVYQIPTDEEASRENSAWTLQRLFYNLQTSDYAVSTTELTTSFGWDSRQAFEQQDVQELSRKLMERLEERMKGTVSEKALPQLFVGKTKTYISCINVDYESSRVEDFWDIQLNVRGNKTLDDSFRDYIQVETLEGENKYDAGSPYGLQDAKKASPPVLHLHLKRFEYDLNLLTMMKVNDRHVFPMEFDAAPYLSENADKSEPWTYELHGVLVHSGGLDAGHYYAFLKPTKDGDWYRFDDDRVNRVTEKEVLEENYGGEYENANGGVRQPYTRTYSTKRSMNAYMLVYVRKTRSDDVLLPIEKDDVPSHIGQSGDASQEKERDEAHLYMNVGVINEQTFQSHHGFDLFSPDSQDDDPALPAQYRVLRTKKIGEFAKDIAEERGLKEESIRFWAMVNRQNKTARPDQVIRDSDLTVEEAYTKYGTKGHFFRLWMEVAAPGPDGQLAPWEEDTVLVFLKNFDVVTQTLSGVGAVYVRKNQKVSELASPILERMKWPAGTDFTLYEEIKHNMIDLMKPKQTFLQSEIQDGDIITFQRALKESEIPATALYTDARQFYDHLLNRMDVSFAPIRNGEGGEFSLTLNRKMNYDQVSKKVGEYLQVEPTHLRFAPVMATSGKPKAFLKRSSTSTLNQILSGQYGAYGYSMHRNDALYYEVLDMSLSDYESKKSLKVTLLPEGITKEEIVEVLVSRNGTVAELLESLQKKANIDDETTRELRILEVHSGKIYKVLRDDANVAAINEYSTLYAERIPAEELNLEADDRVIGAFNFDKEPTRTHGVPFKFVIKQGEIFKETKERLSKRTGIKGKPFEKIKFAVVPRASFSTPKYLEADDILSDMAGSDDYLGLDHVSNKSRSFWSKSESFSIR</sequence>
<dbReference type="PROSITE" id="PS00972">
    <property type="entry name" value="USP_1"/>
    <property type="match status" value="1"/>
</dbReference>
<comment type="similarity">
    <text evidence="2">Belongs to the peptidase C19 family.</text>
</comment>
<evidence type="ECO:0000259" key="9">
    <source>
        <dbReference type="PROSITE" id="PS50144"/>
    </source>
</evidence>
<evidence type="ECO:0000256" key="5">
    <source>
        <dbReference type="ARBA" id="ARBA00022786"/>
    </source>
</evidence>
<dbReference type="PANTHER" id="PTHR24006">
    <property type="entry name" value="UBIQUITIN CARBOXYL-TERMINAL HYDROLASE"/>
    <property type="match status" value="1"/>
</dbReference>
<keyword evidence="7" id="KW-0788">Thiol protease</keyword>
<keyword evidence="4" id="KW-0645">Protease</keyword>
<dbReference type="PROSITE" id="PS50144">
    <property type="entry name" value="MATH"/>
    <property type="match status" value="1"/>
</dbReference>
<dbReference type="PROSITE" id="PS50235">
    <property type="entry name" value="USP_3"/>
    <property type="match status" value="1"/>
</dbReference>
<dbReference type="Gene3D" id="2.60.210.10">
    <property type="entry name" value="Apoptosis, Tumor Necrosis Factor Receptor Associated Protein 2, Chain A"/>
    <property type="match status" value="1"/>
</dbReference>
<dbReference type="InterPro" id="IPR028889">
    <property type="entry name" value="USP"/>
</dbReference>
<dbReference type="RefSeq" id="XP_056483279.1">
    <property type="nucleotide sequence ID" value="XM_056637249.1"/>
</dbReference>
<evidence type="ECO:0000256" key="2">
    <source>
        <dbReference type="ARBA" id="ARBA00009085"/>
    </source>
</evidence>
<dbReference type="Gene3D" id="3.10.20.90">
    <property type="entry name" value="Phosphatidylinositol 3-kinase Catalytic Subunit, Chain A, domain 1"/>
    <property type="match status" value="2"/>
</dbReference>
<dbReference type="CDD" id="cd02659">
    <property type="entry name" value="peptidase_C19C"/>
    <property type="match status" value="1"/>
</dbReference>
<keyword evidence="6 11" id="KW-0378">Hydrolase</keyword>
<keyword evidence="5" id="KW-0833">Ubl conjugation pathway</keyword>
<proteinExistence type="inferred from homology"/>
<evidence type="ECO:0000256" key="6">
    <source>
        <dbReference type="ARBA" id="ARBA00022801"/>
    </source>
</evidence>
<evidence type="ECO:0000313" key="12">
    <source>
        <dbReference type="Proteomes" id="UP001147747"/>
    </source>
</evidence>
<feature type="region of interest" description="Disordered" evidence="8">
    <location>
        <begin position="1"/>
        <end position="89"/>
    </location>
</feature>
<gene>
    <name evidence="11" type="ORF">N7509_012612</name>
</gene>
<feature type="domain" description="USP" evidence="10">
    <location>
        <begin position="256"/>
        <end position="572"/>
    </location>
</feature>
<feature type="domain" description="MATH" evidence="9">
    <location>
        <begin position="106"/>
        <end position="230"/>
    </location>
</feature>
<dbReference type="InterPro" id="IPR008974">
    <property type="entry name" value="TRAF-like"/>
</dbReference>
<dbReference type="OrthoDB" id="289038at2759"/>
<dbReference type="GO" id="GO:0016579">
    <property type="term" value="P:protein deubiquitination"/>
    <property type="evidence" value="ECO:0007669"/>
    <property type="project" value="InterPro"/>
</dbReference>
<evidence type="ECO:0000256" key="1">
    <source>
        <dbReference type="ARBA" id="ARBA00000707"/>
    </source>
</evidence>
<dbReference type="GO" id="GO:0005829">
    <property type="term" value="C:cytosol"/>
    <property type="evidence" value="ECO:0007669"/>
    <property type="project" value="TreeGrafter"/>
</dbReference>
<dbReference type="EMBL" id="JAPZBU010000011">
    <property type="protein sequence ID" value="KAJ5379493.1"/>
    <property type="molecule type" value="Genomic_DNA"/>
</dbReference>
<dbReference type="SUPFAM" id="SSF49599">
    <property type="entry name" value="TRAF domain-like"/>
    <property type="match status" value="1"/>
</dbReference>
<dbReference type="InterPro" id="IPR029346">
    <property type="entry name" value="USP_C"/>
</dbReference>
<evidence type="ECO:0000256" key="7">
    <source>
        <dbReference type="ARBA" id="ARBA00022807"/>
    </source>
</evidence>
<dbReference type="SUPFAM" id="SSF54001">
    <property type="entry name" value="Cysteine proteinases"/>
    <property type="match status" value="1"/>
</dbReference>
<dbReference type="Pfam" id="PF00443">
    <property type="entry name" value="UCH"/>
    <property type="match status" value="1"/>
</dbReference>
<evidence type="ECO:0000313" key="11">
    <source>
        <dbReference type="EMBL" id="KAJ5379493.1"/>
    </source>
</evidence>
<organism evidence="11 12">
    <name type="scientific">Penicillium cosmopolitanum</name>
    <dbReference type="NCBI Taxonomy" id="1131564"/>
    <lineage>
        <taxon>Eukaryota</taxon>
        <taxon>Fungi</taxon>
        <taxon>Dikarya</taxon>
        <taxon>Ascomycota</taxon>
        <taxon>Pezizomycotina</taxon>
        <taxon>Eurotiomycetes</taxon>
        <taxon>Eurotiomycetidae</taxon>
        <taxon>Eurotiales</taxon>
        <taxon>Aspergillaceae</taxon>
        <taxon>Penicillium</taxon>
    </lineage>
</organism>
<dbReference type="SMART" id="SM00061">
    <property type="entry name" value="MATH"/>
    <property type="match status" value="1"/>
</dbReference>
<dbReference type="Pfam" id="PF22486">
    <property type="entry name" value="MATH_2"/>
    <property type="match status" value="1"/>
</dbReference>
<dbReference type="GO" id="GO:0031647">
    <property type="term" value="P:regulation of protein stability"/>
    <property type="evidence" value="ECO:0007669"/>
    <property type="project" value="TreeGrafter"/>
</dbReference>
<reference evidence="11" key="2">
    <citation type="journal article" date="2023" name="IMA Fungus">
        <title>Comparative genomic study of the Penicillium genus elucidates a diverse pangenome and 15 lateral gene transfer events.</title>
        <authorList>
            <person name="Petersen C."/>
            <person name="Sorensen T."/>
            <person name="Nielsen M.R."/>
            <person name="Sondergaard T.E."/>
            <person name="Sorensen J.L."/>
            <person name="Fitzpatrick D.A."/>
            <person name="Frisvad J.C."/>
            <person name="Nielsen K.L."/>
        </authorList>
    </citation>
    <scope>NUCLEOTIDE SEQUENCE</scope>
    <source>
        <strain evidence="11">IBT 29677</strain>
    </source>
</reference>
<dbReference type="FunFam" id="3.10.20.90:FF:000215">
    <property type="entry name" value="Ubiquitin carboxyl-terminal hydrolase 7, variant"/>
    <property type="match status" value="1"/>
</dbReference>
<dbReference type="FunFam" id="3.10.20.90:FF:000231">
    <property type="entry name" value="Ubiquitin C-terminal hydrolase"/>
    <property type="match status" value="1"/>
</dbReference>
<protein>
    <recommendedName>
        <fullName evidence="3">ubiquitinyl hydrolase 1</fullName>
        <ecNumber evidence="3">3.4.19.12</ecNumber>
    </recommendedName>
</protein>
<dbReference type="EC" id="3.4.19.12" evidence="3"/>
<dbReference type="Pfam" id="PF14533">
    <property type="entry name" value="USP7_C2"/>
    <property type="match status" value="1"/>
</dbReference>
<dbReference type="GO" id="GO:0005634">
    <property type="term" value="C:nucleus"/>
    <property type="evidence" value="ECO:0007669"/>
    <property type="project" value="TreeGrafter"/>
</dbReference>
<dbReference type="InterPro" id="IPR050164">
    <property type="entry name" value="Peptidase_C19"/>
</dbReference>
<dbReference type="InterPro" id="IPR038765">
    <property type="entry name" value="Papain-like_cys_pep_sf"/>
</dbReference>
<comment type="caution">
    <text evidence="11">The sequence shown here is derived from an EMBL/GenBank/DDBJ whole genome shotgun (WGS) entry which is preliminary data.</text>
</comment>
<evidence type="ECO:0000256" key="8">
    <source>
        <dbReference type="SAM" id="MobiDB-lite"/>
    </source>
</evidence>
<dbReference type="GO" id="GO:0004843">
    <property type="term" value="F:cysteine-type deubiquitinase activity"/>
    <property type="evidence" value="ECO:0007669"/>
    <property type="project" value="UniProtKB-EC"/>
</dbReference>
<dbReference type="GO" id="GO:0006508">
    <property type="term" value="P:proteolysis"/>
    <property type="evidence" value="ECO:0007669"/>
    <property type="project" value="UniProtKB-KW"/>
</dbReference>
<dbReference type="Proteomes" id="UP001147747">
    <property type="component" value="Unassembled WGS sequence"/>
</dbReference>
<dbReference type="AlphaFoldDB" id="A0A9W9VET7"/>
<dbReference type="GeneID" id="81376229"/>
<dbReference type="InterPro" id="IPR018200">
    <property type="entry name" value="USP_CS"/>
</dbReference>
<evidence type="ECO:0000256" key="3">
    <source>
        <dbReference type="ARBA" id="ARBA00012759"/>
    </source>
</evidence>
<keyword evidence="12" id="KW-1185">Reference proteome</keyword>
<comment type="catalytic activity">
    <reaction evidence="1">
        <text>Thiol-dependent hydrolysis of ester, thioester, amide, peptide and isopeptide bonds formed by the C-terminal Gly of ubiquitin (a 76-residue protein attached to proteins as an intracellular targeting signal).</text>
        <dbReference type="EC" id="3.4.19.12"/>
    </reaction>
</comment>
<evidence type="ECO:0000256" key="4">
    <source>
        <dbReference type="ARBA" id="ARBA00022670"/>
    </source>
</evidence>
<dbReference type="Pfam" id="PF12436">
    <property type="entry name" value="USP7_ICP0_bdg"/>
    <property type="match status" value="1"/>
</dbReference>
<evidence type="ECO:0000259" key="10">
    <source>
        <dbReference type="PROSITE" id="PS50235"/>
    </source>
</evidence>
<name>A0A9W9VET7_9EURO</name>
<dbReference type="PANTHER" id="PTHR24006:SF644">
    <property type="entry name" value="UBIQUITIN CARBOXYL-TERMINAL HYDROLASE 7"/>
    <property type="match status" value="1"/>
</dbReference>
<dbReference type="InterPro" id="IPR002083">
    <property type="entry name" value="MATH/TRAF_dom"/>
</dbReference>
<dbReference type="InterPro" id="IPR001394">
    <property type="entry name" value="Peptidase_C19_UCH"/>
</dbReference>
<dbReference type="InterPro" id="IPR024729">
    <property type="entry name" value="USP7_ICP0-binding_dom"/>
</dbReference>
<accession>A0A9W9VET7</accession>